<proteinExistence type="predicted"/>
<dbReference type="EMBL" id="DF820456">
    <property type="protein sequence ID" value="GAK50683.1"/>
    <property type="molecule type" value="Genomic_DNA"/>
</dbReference>
<reference evidence="1" key="1">
    <citation type="journal article" date="2015" name="PeerJ">
        <title>First genomic representation of candidate bacterial phylum KSB3 points to enhanced environmental sensing as a trigger of wastewater bulking.</title>
        <authorList>
            <person name="Sekiguchi Y."/>
            <person name="Ohashi A."/>
            <person name="Parks D.H."/>
            <person name="Yamauchi T."/>
            <person name="Tyson G.W."/>
            <person name="Hugenholtz P."/>
        </authorList>
    </citation>
    <scope>NUCLEOTIDE SEQUENCE [LARGE SCALE GENOMIC DNA]</scope>
</reference>
<sequence>MRGHFKCTSKGATALTLWGQYVSNAFGWLDHMGYPLSGKYHFPQAGYPLLGDIDFPSKEAIKSNIMSPSTKVFYEIAHGGSTFFQNRCIPFGNITYTFDSISDKDVQNWLESREPMTFAFIASCGGMCNTNSGSLSNAFRKGQHQNTATVGYCGMDTGNCGDKCWDDGYAFLWQDVFFRNLAQGETMITAYEKAHSIFLPCNSCIRFEGDPSLKLLPPVAPNPTPVPTQQPTPTPVPTPVITSTPQPHKICSTDDAEAGWYFVYSVGVSGACGGLIGTPWIGGDTAKVEVEFRNHLRPTNAWCVPSNAKLSIVPENGNWYYTCTLSPAGNDQVYVQWRW</sequence>
<gene>
    <name evidence="1" type="ORF">U14_01916</name>
</gene>
<accession>A0A0S6VT38</accession>
<name>A0A0S6VT38_9BACT</name>
<organism evidence="1">
    <name type="scientific">Candidatus Moduliflexus flocculans</name>
    <dbReference type="NCBI Taxonomy" id="1499966"/>
    <lineage>
        <taxon>Bacteria</taxon>
        <taxon>Candidatus Moduliflexota</taxon>
        <taxon>Candidatus Moduliflexia</taxon>
        <taxon>Candidatus Moduliflexales</taxon>
        <taxon>Candidatus Moduliflexaceae</taxon>
    </lineage>
</organism>
<evidence type="ECO:0000313" key="1">
    <source>
        <dbReference type="EMBL" id="GAK50683.1"/>
    </source>
</evidence>
<keyword evidence="2" id="KW-1185">Reference proteome</keyword>
<dbReference type="Proteomes" id="UP000030700">
    <property type="component" value="Unassembled WGS sequence"/>
</dbReference>
<protein>
    <submittedName>
        <fullName evidence="1">Uncharacterized protein</fullName>
    </submittedName>
</protein>
<dbReference type="STRING" id="1499966.U14_01916"/>
<dbReference type="AlphaFoldDB" id="A0A0S6VT38"/>
<evidence type="ECO:0000313" key="2">
    <source>
        <dbReference type="Proteomes" id="UP000030700"/>
    </source>
</evidence>
<dbReference type="HOGENOM" id="CLU_817989_0_0_0"/>